<keyword evidence="2" id="KW-0732">Signal</keyword>
<evidence type="ECO:0000256" key="2">
    <source>
        <dbReference type="SAM" id="SignalP"/>
    </source>
</evidence>
<evidence type="ECO:0000313" key="6">
    <source>
        <dbReference type="Proteomes" id="UP000614601"/>
    </source>
</evidence>
<feature type="chain" id="PRO_5036221344" description="Peptide hydrolase" evidence="2">
    <location>
        <begin position="19"/>
        <end position="460"/>
    </location>
</feature>
<evidence type="ECO:0000256" key="1">
    <source>
        <dbReference type="ARBA" id="ARBA00005634"/>
    </source>
</evidence>
<dbReference type="Pfam" id="PF02225">
    <property type="entry name" value="PA"/>
    <property type="match status" value="1"/>
</dbReference>
<dbReference type="EMBL" id="CAJFCW020000006">
    <property type="protein sequence ID" value="CAG9127206.1"/>
    <property type="molecule type" value="Genomic_DNA"/>
</dbReference>
<evidence type="ECO:0008006" key="7">
    <source>
        <dbReference type="Google" id="ProtNLM"/>
    </source>
</evidence>
<dbReference type="PANTHER" id="PTHR10404:SF77">
    <property type="entry name" value="GLUTAMATE CARBOXYPEPTIDASE 2 HOMOLOG"/>
    <property type="match status" value="1"/>
</dbReference>
<dbReference type="PANTHER" id="PTHR10404">
    <property type="entry name" value="N-ACETYLATED-ALPHA-LINKED ACIDIC DIPEPTIDASE"/>
    <property type="match status" value="1"/>
</dbReference>
<evidence type="ECO:0000259" key="4">
    <source>
        <dbReference type="Pfam" id="PF04389"/>
    </source>
</evidence>
<dbReference type="InterPro" id="IPR046450">
    <property type="entry name" value="PA_dom_sf"/>
</dbReference>
<comment type="caution">
    <text evidence="5">The sequence shown here is derived from an EMBL/GenBank/DDBJ whole genome shotgun (WGS) entry which is preliminary data.</text>
</comment>
<dbReference type="GO" id="GO:0004180">
    <property type="term" value="F:carboxypeptidase activity"/>
    <property type="evidence" value="ECO:0007669"/>
    <property type="project" value="TreeGrafter"/>
</dbReference>
<accession>A0A811LJD8</accession>
<feature type="domain" description="Peptidase M28" evidence="4">
    <location>
        <begin position="317"/>
        <end position="446"/>
    </location>
</feature>
<dbReference type="SUPFAM" id="SSF52025">
    <property type="entry name" value="PA domain"/>
    <property type="match status" value="1"/>
</dbReference>
<feature type="signal peptide" evidence="2">
    <location>
        <begin position="1"/>
        <end position="18"/>
    </location>
</feature>
<dbReference type="FunFam" id="3.40.630.10:FF:000101">
    <property type="entry name" value="N-acetylated alpha-linked acidic dipeptidase like 1"/>
    <property type="match status" value="1"/>
</dbReference>
<evidence type="ECO:0000313" key="5">
    <source>
        <dbReference type="EMBL" id="CAD5229705.1"/>
    </source>
</evidence>
<dbReference type="CDD" id="cd02121">
    <property type="entry name" value="PA_GCPII_like"/>
    <property type="match status" value="1"/>
</dbReference>
<dbReference type="Proteomes" id="UP000783686">
    <property type="component" value="Unassembled WGS sequence"/>
</dbReference>
<dbReference type="OrthoDB" id="5841748at2759"/>
<dbReference type="SUPFAM" id="SSF53187">
    <property type="entry name" value="Zn-dependent exopeptidases"/>
    <property type="match status" value="1"/>
</dbReference>
<comment type="similarity">
    <text evidence="1">Belongs to the peptidase M28 family. M28B subfamily.</text>
</comment>
<reference evidence="5" key="1">
    <citation type="submission" date="2020-09" db="EMBL/GenBank/DDBJ databases">
        <authorList>
            <person name="Kikuchi T."/>
        </authorList>
    </citation>
    <scope>NUCLEOTIDE SEQUENCE</scope>
    <source>
        <strain evidence="5">SH1</strain>
    </source>
</reference>
<dbReference type="FunFam" id="3.50.30.30:FF:000033">
    <property type="entry name" value="Glutamate carboxypeptidase 2 homolog"/>
    <property type="match status" value="1"/>
</dbReference>
<dbReference type="Pfam" id="PF04389">
    <property type="entry name" value="Peptidase_M28"/>
    <property type="match status" value="1"/>
</dbReference>
<dbReference type="Gene3D" id="3.50.30.30">
    <property type="match status" value="1"/>
</dbReference>
<evidence type="ECO:0000259" key="3">
    <source>
        <dbReference type="Pfam" id="PF02225"/>
    </source>
</evidence>
<dbReference type="EMBL" id="CAJFDH010000006">
    <property type="protein sequence ID" value="CAD5229705.1"/>
    <property type="molecule type" value="Genomic_DNA"/>
</dbReference>
<keyword evidence="6" id="KW-1185">Reference proteome</keyword>
<dbReference type="InterPro" id="IPR003137">
    <property type="entry name" value="PA_domain"/>
</dbReference>
<sequence length="460" mass="50917">MKLLSTFFGLSTLALVHCKAFLDYIEPEVIRENLRYFTTETHVAGTPANLRVAGKIAEKWSEYGLEDVGYKTYEVLLSYPNFTSPNTITISENGKSVFHSTGRSTVILPDEQGAPGADIQWLAYAGDGHVKGEPVFCNYGTANDFETLKKLGISLKGKIAVVRYGKVYRGNKVKFAQDAGAVAVILYSDPAEAAEAGTEKKNVYPNKDYMPHHGVQRGSLIMRSGDPLSPMYPAKKDLSYNTTIDELKKAQILPTIPVLPLSYSDAYEIFKRLEGDQVLKEWQGGLNVLYRFEGKMKNNALLEVDVHSGLEKREIQNVIGYIKGETEPDRYVMLGNHFDARVFASIDPNSGTAILSEIAKALVQAKKDGVFKPKRTIVFCNSDAEEYGLVGSNEFVEEFANILRDRAVVMLNVDLISGNATVTADTLPSIYEVVVNAAKKVPNPVKSEVEQGRKTIYDTW</sequence>
<dbReference type="Gene3D" id="3.40.630.10">
    <property type="entry name" value="Zn peptidases"/>
    <property type="match status" value="1"/>
</dbReference>
<dbReference type="InterPro" id="IPR039373">
    <property type="entry name" value="Peptidase_M28B"/>
</dbReference>
<feature type="domain" description="PA" evidence="3">
    <location>
        <begin position="132"/>
        <end position="218"/>
    </location>
</feature>
<dbReference type="AlphaFoldDB" id="A0A811LJD8"/>
<protein>
    <recommendedName>
        <fullName evidence="7">Peptide hydrolase</fullName>
    </recommendedName>
</protein>
<organism evidence="5 6">
    <name type="scientific">Bursaphelenchus okinawaensis</name>
    <dbReference type="NCBI Taxonomy" id="465554"/>
    <lineage>
        <taxon>Eukaryota</taxon>
        <taxon>Metazoa</taxon>
        <taxon>Ecdysozoa</taxon>
        <taxon>Nematoda</taxon>
        <taxon>Chromadorea</taxon>
        <taxon>Rhabditida</taxon>
        <taxon>Tylenchina</taxon>
        <taxon>Tylenchomorpha</taxon>
        <taxon>Aphelenchoidea</taxon>
        <taxon>Aphelenchoididae</taxon>
        <taxon>Bursaphelenchus</taxon>
    </lineage>
</organism>
<dbReference type="InterPro" id="IPR007484">
    <property type="entry name" value="Peptidase_M28"/>
</dbReference>
<gene>
    <name evidence="5" type="ORF">BOKJ2_LOCUS13764</name>
</gene>
<dbReference type="Proteomes" id="UP000614601">
    <property type="component" value="Unassembled WGS sequence"/>
</dbReference>
<name>A0A811LJD8_9BILA</name>
<proteinExistence type="inferred from homology"/>